<feature type="domain" description="GAG-pre-integrase" evidence="4">
    <location>
        <begin position="326"/>
        <end position="398"/>
    </location>
</feature>
<reference evidence="7" key="1">
    <citation type="journal article" date="2019" name="Sci. Rep.">
        <title>Draft genome of Tanacetum cinerariifolium, the natural source of mosquito coil.</title>
        <authorList>
            <person name="Yamashiro T."/>
            <person name="Shiraishi A."/>
            <person name="Satake H."/>
            <person name="Nakayama K."/>
        </authorList>
    </citation>
    <scope>NUCLEOTIDE SEQUENCE</scope>
</reference>
<evidence type="ECO:0008006" key="8">
    <source>
        <dbReference type="Google" id="ProtNLM"/>
    </source>
</evidence>
<evidence type="ECO:0000259" key="5">
    <source>
        <dbReference type="Pfam" id="PF22936"/>
    </source>
</evidence>
<dbReference type="InterPro" id="IPR025724">
    <property type="entry name" value="GAG-pre-integrase_dom"/>
</dbReference>
<protein>
    <recommendedName>
        <fullName evidence="8">Zinc finger, CCHC-type</fullName>
    </recommendedName>
</protein>
<proteinExistence type="predicted"/>
<feature type="domain" description="Reverse transcriptase Ty1/copia-type" evidence="3">
    <location>
        <begin position="532"/>
        <end position="662"/>
    </location>
</feature>
<dbReference type="CDD" id="cd09272">
    <property type="entry name" value="RNase_HI_RT_Ty1"/>
    <property type="match status" value="1"/>
</dbReference>
<feature type="compositionally biased region" description="Basic and acidic residues" evidence="2">
    <location>
        <begin position="1026"/>
        <end position="1045"/>
    </location>
</feature>
<dbReference type="InterPro" id="IPR013103">
    <property type="entry name" value="RVT_2"/>
</dbReference>
<keyword evidence="1" id="KW-0645">Protease</keyword>
<dbReference type="Pfam" id="PF25597">
    <property type="entry name" value="SH3_retrovirus"/>
    <property type="match status" value="1"/>
</dbReference>
<dbReference type="EMBL" id="BKCJ010004877">
    <property type="protein sequence ID" value="GEU63610.1"/>
    <property type="molecule type" value="Genomic_DNA"/>
</dbReference>
<evidence type="ECO:0000313" key="7">
    <source>
        <dbReference type="EMBL" id="GEU63610.1"/>
    </source>
</evidence>
<keyword evidence="1" id="KW-0378">Hydrolase</keyword>
<feature type="domain" description="Reverse transcriptase Ty1/copia-type" evidence="3">
    <location>
        <begin position="1371"/>
        <end position="1474"/>
    </location>
</feature>
<dbReference type="PANTHER" id="PTHR11439">
    <property type="entry name" value="GAG-POL-RELATED RETROTRANSPOSON"/>
    <property type="match status" value="1"/>
</dbReference>
<keyword evidence="1" id="KW-0064">Aspartyl protease</keyword>
<dbReference type="Pfam" id="PF13976">
    <property type="entry name" value="gag_pre-integrs"/>
    <property type="match status" value="1"/>
</dbReference>
<evidence type="ECO:0000259" key="4">
    <source>
        <dbReference type="Pfam" id="PF13976"/>
    </source>
</evidence>
<evidence type="ECO:0000259" key="3">
    <source>
        <dbReference type="Pfam" id="PF07727"/>
    </source>
</evidence>
<comment type="caution">
    <text evidence="7">The sequence shown here is derived from an EMBL/GenBank/DDBJ whole genome shotgun (WGS) entry which is preliminary data.</text>
</comment>
<organism evidence="7">
    <name type="scientific">Tanacetum cinerariifolium</name>
    <name type="common">Dalmatian daisy</name>
    <name type="synonym">Chrysanthemum cinerariifolium</name>
    <dbReference type="NCBI Taxonomy" id="118510"/>
    <lineage>
        <taxon>Eukaryota</taxon>
        <taxon>Viridiplantae</taxon>
        <taxon>Streptophyta</taxon>
        <taxon>Embryophyta</taxon>
        <taxon>Tracheophyta</taxon>
        <taxon>Spermatophyta</taxon>
        <taxon>Magnoliopsida</taxon>
        <taxon>eudicotyledons</taxon>
        <taxon>Gunneridae</taxon>
        <taxon>Pentapetalae</taxon>
        <taxon>asterids</taxon>
        <taxon>campanulids</taxon>
        <taxon>Asterales</taxon>
        <taxon>Asteraceae</taxon>
        <taxon>Asteroideae</taxon>
        <taxon>Anthemideae</taxon>
        <taxon>Anthemidinae</taxon>
        <taxon>Tanacetum</taxon>
    </lineage>
</organism>
<feature type="region of interest" description="Disordered" evidence="2">
    <location>
        <begin position="1025"/>
        <end position="1045"/>
    </location>
</feature>
<name>A0A6L2LQV6_TANCI</name>
<feature type="domain" description="Retrovirus-related Pol polyprotein from transposon TNT 1-94-like beta-barrel" evidence="5">
    <location>
        <begin position="224"/>
        <end position="293"/>
    </location>
</feature>
<evidence type="ECO:0000256" key="1">
    <source>
        <dbReference type="ARBA" id="ARBA00022750"/>
    </source>
</evidence>
<dbReference type="SUPFAM" id="SSF56672">
    <property type="entry name" value="DNA/RNA polymerases"/>
    <property type="match status" value="2"/>
</dbReference>
<dbReference type="GO" id="GO:0004190">
    <property type="term" value="F:aspartic-type endopeptidase activity"/>
    <property type="evidence" value="ECO:0007669"/>
    <property type="project" value="UniProtKB-KW"/>
</dbReference>
<dbReference type="Pfam" id="PF22936">
    <property type="entry name" value="Pol_BBD"/>
    <property type="match status" value="1"/>
</dbReference>
<dbReference type="Pfam" id="PF07727">
    <property type="entry name" value="RVT_2"/>
    <property type="match status" value="2"/>
</dbReference>
<feature type="region of interest" description="Disordered" evidence="2">
    <location>
        <begin position="1279"/>
        <end position="1310"/>
    </location>
</feature>
<dbReference type="InterPro" id="IPR054722">
    <property type="entry name" value="PolX-like_BBD"/>
</dbReference>
<evidence type="ECO:0000259" key="6">
    <source>
        <dbReference type="Pfam" id="PF25597"/>
    </source>
</evidence>
<feature type="compositionally biased region" description="Basic and acidic residues" evidence="2">
    <location>
        <begin position="1289"/>
        <end position="1298"/>
    </location>
</feature>
<evidence type="ECO:0000256" key="2">
    <source>
        <dbReference type="SAM" id="MobiDB-lite"/>
    </source>
</evidence>
<dbReference type="PANTHER" id="PTHR11439:SF495">
    <property type="entry name" value="REVERSE TRANSCRIPTASE, RNA-DEPENDENT DNA POLYMERASE-RELATED"/>
    <property type="match status" value="1"/>
</dbReference>
<dbReference type="InterPro" id="IPR057670">
    <property type="entry name" value="SH3_retrovirus"/>
</dbReference>
<feature type="domain" description="Retroviral polymerase SH3-like" evidence="6">
    <location>
        <begin position="1213"/>
        <end position="1275"/>
    </location>
</feature>
<sequence>MEKLEHENVSLNFQVQSLIKERDNVKIEYQKLFYSIKKTRSQTQKEIDELIAHVSEKTYAYGAIRAENQNLLFIISEVKTRLKNVEKTNSKNSAKKVAFYVRKNKQTDNTFVNVISNKENVIDVDVANASKANNLLCVSCMQNVLILCHDKCLAHCKLNVSRTLTTKSRTPKSSDTTYVVLKTRFFKQPTQSKTLDSTFVVTKSKIDVDRASKAKNKVVQIVLWIVDSGCSKNMTCDRSLLRNFIEKFMGTVCFGNDNFAAITGYGDYIQGNITIFHVYYVKGLGYNLFSVGQSFDGDLEVAIHSMTCYVRNLEGDDLLTGGHESNLYSISISDMADSSPVCLMSKATLTKSWLWYHRLSHLNFGTINDFTRLDLIDGLPKFKYEKDHLCSAYEKGKSKKAFHPPKLVSSDNFKLELLHMDLCDPMRFVSYNPTCYEAIESSLTNLEPSNVQNFHQVQPSTHSYTKDHPLDQVFGDPSKMTCQRLRTDSETKCDAENIVVWNKTRLVAKGYRQEEGIDFEESFTHVARLEAFWMLKKALYGLKQAPHAWYDKLSSFLIEHRFTKGIVDPTLFTRRHKGDILVVQVYVDDIIFGSTNLDFSKCFANLMKNNFEMSMMGKLKFLLRHPVHESPRGIFISQSQYAIELLKKHGVDEYVSMSTPTETERLDADLQGTPTDQTTYRRMIRGLMYLTASRLDIAYVTFVCARYQAHPMVKHLKEVKRIFRYFRQSYNKGLWYSKDFGFELIAYLDVDHAGCKDDCKSTLGGLQFLSGKLVSWSSKKQDCIAMSTAEAKYVSLSTSCAQVIWMRTQLLDYGYKYNRISMYFDSKSAISISCNSVQHSNTKHIDIWYHFIKEHVEKGEVFDEIGKNFEQSSSFQGGVFDELVIIMAHQQLVADVHPDELCPPNKRRTRDKYHILKDDDLMKNIFNSERYKDNVGMKIPDWMISEEMKQTKHYWMYAEVFGIDVPLIQSPLTESTQGMHRIPSAPRQEHEARENVALVEKHLASMEIEKMVEGQEHVVDDSLIPRNDEHNIPGTRLEPRSDKESPKVGITDVIVPVNVYNKEEEEDEITDEELQGRYGYSFEHLWAKFMLRKSFVTLVDHLHKAVADSLPTMVNKHVKKIVEQQVPEWVNKCVKKFNPYARYGVKHWKNPHAKIFYIRKQKEPGKLKEVIYSNSKIIQVIKTYWELGHEHKIDIEDMYLLIINRKVPDYAETAIVRLPDPKRKTLGEKGIDCIFVGYAEQSKAYRFYVIEPNDLVSINSIIESRDAMFNENSFYSIPRPKDIIPNSDESQKDDHSDDVPSEISEPRKGKRVRKAKSYGYDFQLYLVDGSRDQVGSQYSYCYSIEEDTRTYNEAMQSRDAAFWKEAIDDEIRCKWIYKKKMKVDETIDKFKARLVIQSFRQKERIDYFDTYAPIARITTIRLLLALAAIHNLVIHQMDVKTTFLNGDLDEEVYMKQPEGFVMPGNEHKVFDKTKKFSSSRFSMKDIGEADIILGIKIKRENKGIVITQSHYIEKILKKFNREDCSPVRTPMDPVEKLKSNTGKPVDQLEYSRVIGFFMYAMTSTRPDIAYVVGRLSRFTSNPSRQHWKAITRIFKYLRGTKDYGLSYVGYPSVLEGYSDASWINHVEDSSSTS</sequence>
<dbReference type="InterPro" id="IPR043502">
    <property type="entry name" value="DNA/RNA_pol_sf"/>
</dbReference>
<accession>A0A6L2LQV6</accession>
<gene>
    <name evidence="7" type="ORF">Tci_035588</name>
</gene>